<evidence type="ECO:0000256" key="1">
    <source>
        <dbReference type="SAM" id="Phobius"/>
    </source>
</evidence>
<evidence type="ECO:0000313" key="3">
    <source>
        <dbReference type="Proteomes" id="UP000052023"/>
    </source>
</evidence>
<comment type="caution">
    <text evidence="2">The sequence shown here is derived from an EMBL/GenBank/DDBJ whole genome shotgun (WGS) entry which is preliminary data.</text>
</comment>
<dbReference type="RefSeq" id="WP_057844186.1">
    <property type="nucleotide sequence ID" value="NZ_LLYA01000154.1"/>
</dbReference>
<reference evidence="2 3" key="1">
    <citation type="submission" date="2014-03" db="EMBL/GenBank/DDBJ databases">
        <title>Bradyrhizobium valentinum sp. nov., isolated from effective nodules of Lupinus mariae-josephae, a lupine endemic of basic-lime soils in Eastern Spain.</title>
        <authorList>
            <person name="Duran D."/>
            <person name="Rey L."/>
            <person name="Navarro A."/>
            <person name="Busquets A."/>
            <person name="Imperial J."/>
            <person name="Ruiz-Argueso T."/>
        </authorList>
    </citation>
    <scope>NUCLEOTIDE SEQUENCE [LARGE SCALE GENOMIC DNA]</scope>
    <source>
        <strain evidence="2 3">Ro19</strain>
    </source>
</reference>
<organism evidence="2 3">
    <name type="scientific">Bradyrhizobium retamae</name>
    <dbReference type="NCBI Taxonomy" id="1300035"/>
    <lineage>
        <taxon>Bacteria</taxon>
        <taxon>Pseudomonadati</taxon>
        <taxon>Pseudomonadota</taxon>
        <taxon>Alphaproteobacteria</taxon>
        <taxon>Hyphomicrobiales</taxon>
        <taxon>Nitrobacteraceae</taxon>
        <taxon>Bradyrhizobium</taxon>
    </lineage>
</organism>
<feature type="transmembrane region" description="Helical" evidence="1">
    <location>
        <begin position="52"/>
        <end position="75"/>
    </location>
</feature>
<proteinExistence type="predicted"/>
<feature type="transmembrane region" description="Helical" evidence="1">
    <location>
        <begin position="24"/>
        <end position="46"/>
    </location>
</feature>
<dbReference type="AlphaFoldDB" id="A0A0R3N3Q4"/>
<dbReference type="EMBL" id="LLYA01000154">
    <property type="protein sequence ID" value="KRR24448.1"/>
    <property type="molecule type" value="Genomic_DNA"/>
</dbReference>
<protein>
    <submittedName>
        <fullName evidence="2">Uncharacterized protein</fullName>
    </submittedName>
</protein>
<keyword evidence="1" id="KW-0812">Transmembrane</keyword>
<dbReference type="OrthoDB" id="5178527at2"/>
<evidence type="ECO:0000313" key="2">
    <source>
        <dbReference type="EMBL" id="KRR24448.1"/>
    </source>
</evidence>
<name>A0A0R3N3Q4_9BRAD</name>
<dbReference type="Proteomes" id="UP000052023">
    <property type="component" value="Unassembled WGS sequence"/>
</dbReference>
<keyword evidence="1" id="KW-1133">Transmembrane helix</keyword>
<accession>A0A0R3N3Q4</accession>
<keyword evidence="3" id="KW-1185">Reference proteome</keyword>
<feature type="transmembrane region" description="Helical" evidence="1">
    <location>
        <begin position="190"/>
        <end position="212"/>
    </location>
</feature>
<feature type="transmembrane region" description="Helical" evidence="1">
    <location>
        <begin position="218"/>
        <end position="238"/>
    </location>
</feature>
<gene>
    <name evidence="2" type="ORF">CQ13_25140</name>
</gene>
<sequence>MPSSITSHLPFGGAEISLRKKFRLFFTVGIIVLLLGGAKAIVHYLGFEFLELNGLVTSGIGGAIFIIGFLLSSILKDYKEAEQIPTALRTATEAIDGDLECFAQTNERFNLREARLILIGVIAKLREGLDRAYDHKNIAPVLDELSKLTPILGRLEGMGMAANFVVRLRTNQDAIRRALLRIYTIQRVEFVPSVHVLVQTLVFSIIVLLLLLKTEGDPAAALLFGFITYMFVYVLYLIRLLEQPFAKGQGSVDDVSFFLLDELEAQLRRSLDPAVGRRRLHAIDRV</sequence>
<keyword evidence="1" id="KW-0472">Membrane</keyword>